<name>A0A453J3S4_AEGTS</name>
<organism evidence="2 3">
    <name type="scientific">Aegilops tauschii subsp. strangulata</name>
    <name type="common">Goatgrass</name>
    <dbReference type="NCBI Taxonomy" id="200361"/>
    <lineage>
        <taxon>Eukaryota</taxon>
        <taxon>Viridiplantae</taxon>
        <taxon>Streptophyta</taxon>
        <taxon>Embryophyta</taxon>
        <taxon>Tracheophyta</taxon>
        <taxon>Spermatophyta</taxon>
        <taxon>Magnoliopsida</taxon>
        <taxon>Liliopsida</taxon>
        <taxon>Poales</taxon>
        <taxon>Poaceae</taxon>
        <taxon>BOP clade</taxon>
        <taxon>Pooideae</taxon>
        <taxon>Triticodae</taxon>
        <taxon>Triticeae</taxon>
        <taxon>Triticinae</taxon>
        <taxon>Aegilops</taxon>
    </lineage>
</organism>
<feature type="region of interest" description="Disordered" evidence="1">
    <location>
        <begin position="20"/>
        <end position="52"/>
    </location>
</feature>
<feature type="compositionally biased region" description="Polar residues" evidence="1">
    <location>
        <begin position="20"/>
        <end position="38"/>
    </location>
</feature>
<reference evidence="2" key="5">
    <citation type="journal article" date="2021" name="G3 (Bethesda)">
        <title>Aegilops tauschii genome assembly Aet v5.0 features greater sequence contiguity and improved annotation.</title>
        <authorList>
            <person name="Wang L."/>
            <person name="Zhu T."/>
            <person name="Rodriguez J.C."/>
            <person name="Deal K.R."/>
            <person name="Dubcovsky J."/>
            <person name="McGuire P.E."/>
            <person name="Lux T."/>
            <person name="Spannagl M."/>
            <person name="Mayer K.F.X."/>
            <person name="Baldrich P."/>
            <person name="Meyers B.C."/>
            <person name="Huo N."/>
            <person name="Gu Y.Q."/>
            <person name="Zhou H."/>
            <person name="Devos K.M."/>
            <person name="Bennetzen J.L."/>
            <person name="Unver T."/>
            <person name="Budak H."/>
            <person name="Gulick P.J."/>
            <person name="Galiba G."/>
            <person name="Kalapos B."/>
            <person name="Nelson D.R."/>
            <person name="Li P."/>
            <person name="You F.M."/>
            <person name="Luo M.C."/>
            <person name="Dvorak J."/>
        </authorList>
    </citation>
    <scope>NUCLEOTIDE SEQUENCE [LARGE SCALE GENOMIC DNA]</scope>
    <source>
        <strain evidence="2">cv. AL8/78</strain>
    </source>
</reference>
<proteinExistence type="predicted"/>
<evidence type="ECO:0000313" key="3">
    <source>
        <dbReference type="Proteomes" id="UP000015105"/>
    </source>
</evidence>
<protein>
    <submittedName>
        <fullName evidence="2">Uncharacterized protein</fullName>
    </submittedName>
</protein>
<dbReference type="Gramene" id="AET4Gv20776100.5">
    <property type="protein sequence ID" value="AET4Gv20776100.5"/>
    <property type="gene ID" value="AET4Gv20776100"/>
</dbReference>
<accession>A0A453J3S4</accession>
<keyword evidence="3" id="KW-1185">Reference proteome</keyword>
<dbReference type="EnsemblPlants" id="AET4Gv20776100.5">
    <property type="protein sequence ID" value="AET4Gv20776100.5"/>
    <property type="gene ID" value="AET4Gv20776100"/>
</dbReference>
<reference evidence="3" key="2">
    <citation type="journal article" date="2017" name="Nat. Plants">
        <title>The Aegilops tauschii genome reveals multiple impacts of transposons.</title>
        <authorList>
            <person name="Zhao G."/>
            <person name="Zou C."/>
            <person name="Li K."/>
            <person name="Wang K."/>
            <person name="Li T."/>
            <person name="Gao L."/>
            <person name="Zhang X."/>
            <person name="Wang H."/>
            <person name="Yang Z."/>
            <person name="Liu X."/>
            <person name="Jiang W."/>
            <person name="Mao L."/>
            <person name="Kong X."/>
            <person name="Jiao Y."/>
            <person name="Jia J."/>
        </authorList>
    </citation>
    <scope>NUCLEOTIDE SEQUENCE [LARGE SCALE GENOMIC DNA]</scope>
    <source>
        <strain evidence="3">cv. AL8/78</strain>
    </source>
</reference>
<evidence type="ECO:0000256" key="1">
    <source>
        <dbReference type="SAM" id="MobiDB-lite"/>
    </source>
</evidence>
<reference evidence="2" key="4">
    <citation type="submission" date="2019-03" db="UniProtKB">
        <authorList>
            <consortium name="EnsemblPlants"/>
        </authorList>
    </citation>
    <scope>IDENTIFICATION</scope>
</reference>
<reference evidence="2" key="3">
    <citation type="journal article" date="2017" name="Nature">
        <title>Genome sequence of the progenitor of the wheat D genome Aegilops tauschii.</title>
        <authorList>
            <person name="Luo M.C."/>
            <person name="Gu Y.Q."/>
            <person name="Puiu D."/>
            <person name="Wang H."/>
            <person name="Twardziok S.O."/>
            <person name="Deal K.R."/>
            <person name="Huo N."/>
            <person name="Zhu T."/>
            <person name="Wang L."/>
            <person name="Wang Y."/>
            <person name="McGuire P.E."/>
            <person name="Liu S."/>
            <person name="Long H."/>
            <person name="Ramasamy R.K."/>
            <person name="Rodriguez J.C."/>
            <person name="Van S.L."/>
            <person name="Yuan L."/>
            <person name="Wang Z."/>
            <person name="Xia Z."/>
            <person name="Xiao L."/>
            <person name="Anderson O.D."/>
            <person name="Ouyang S."/>
            <person name="Liang Y."/>
            <person name="Zimin A.V."/>
            <person name="Pertea G."/>
            <person name="Qi P."/>
            <person name="Bennetzen J.L."/>
            <person name="Dai X."/>
            <person name="Dawson M.W."/>
            <person name="Muller H.G."/>
            <person name="Kugler K."/>
            <person name="Rivarola-Duarte L."/>
            <person name="Spannagl M."/>
            <person name="Mayer K.F.X."/>
            <person name="Lu F.H."/>
            <person name="Bevan M.W."/>
            <person name="Leroy P."/>
            <person name="Li P."/>
            <person name="You F.M."/>
            <person name="Sun Q."/>
            <person name="Liu Z."/>
            <person name="Lyons E."/>
            <person name="Wicker T."/>
            <person name="Salzberg S.L."/>
            <person name="Devos K.M."/>
            <person name="Dvorak J."/>
        </authorList>
    </citation>
    <scope>NUCLEOTIDE SEQUENCE [LARGE SCALE GENOMIC DNA]</scope>
    <source>
        <strain evidence="2">cv. AL8/78</strain>
    </source>
</reference>
<sequence length="52" mass="5673">KDFFQEVGVDVRIPVKCSTNESLGKNPTGFNPTNQTINVGKIPKDSNPSKIL</sequence>
<reference evidence="3" key="1">
    <citation type="journal article" date="2014" name="Science">
        <title>Ancient hybridizations among the ancestral genomes of bread wheat.</title>
        <authorList>
            <consortium name="International Wheat Genome Sequencing Consortium,"/>
            <person name="Marcussen T."/>
            <person name="Sandve S.R."/>
            <person name="Heier L."/>
            <person name="Spannagl M."/>
            <person name="Pfeifer M."/>
            <person name="Jakobsen K.S."/>
            <person name="Wulff B.B."/>
            <person name="Steuernagel B."/>
            <person name="Mayer K.F."/>
            <person name="Olsen O.A."/>
        </authorList>
    </citation>
    <scope>NUCLEOTIDE SEQUENCE [LARGE SCALE GENOMIC DNA]</scope>
    <source>
        <strain evidence="3">cv. AL8/78</strain>
    </source>
</reference>
<dbReference type="AlphaFoldDB" id="A0A453J3S4"/>
<dbReference type="Proteomes" id="UP000015105">
    <property type="component" value="Chromosome 4D"/>
</dbReference>
<evidence type="ECO:0000313" key="2">
    <source>
        <dbReference type="EnsemblPlants" id="AET4Gv20776100.5"/>
    </source>
</evidence>